<dbReference type="EMBL" id="SNYN01000001">
    <property type="protein sequence ID" value="TDQ55047.1"/>
    <property type="molecule type" value="Genomic_DNA"/>
</dbReference>
<gene>
    <name evidence="2" type="ORF">EV190_101369</name>
</gene>
<accession>A0A4R6VDH1</accession>
<dbReference type="AlphaFoldDB" id="A0A4R6VDH1"/>
<dbReference type="GO" id="GO:0016747">
    <property type="term" value="F:acyltransferase activity, transferring groups other than amino-acyl groups"/>
    <property type="evidence" value="ECO:0007669"/>
    <property type="project" value="InterPro"/>
</dbReference>
<dbReference type="PANTHER" id="PTHR43415">
    <property type="entry name" value="SPERMIDINE N(1)-ACETYLTRANSFERASE"/>
    <property type="match status" value="1"/>
</dbReference>
<name>A0A4R6VDH1_9ACTN</name>
<evidence type="ECO:0000313" key="2">
    <source>
        <dbReference type="EMBL" id="TDQ55047.1"/>
    </source>
</evidence>
<dbReference type="PROSITE" id="PS51186">
    <property type="entry name" value="GNAT"/>
    <property type="match status" value="1"/>
</dbReference>
<sequence length="194" mass="22179">MSDSDIWLRGATAGIGPVRADLVEEYWRWEQEIPTIVGYNRQTPQPIEVSRKIYDTYDRTCDNQLKFTIYDVTCQSPLPVGLAQVYIDVMRRNGEYVVALTRESRSKGIGTEASRLVLDYAFHITNLRCVYLTVIEPNKGAITAYERAGFRRQGVRRNSNQWLGRTVNEVLMDAIPEDFEGPSLVKAQFDHLEG</sequence>
<evidence type="ECO:0000313" key="3">
    <source>
        <dbReference type="Proteomes" id="UP000295281"/>
    </source>
</evidence>
<feature type="domain" description="N-acetyltransferase" evidence="1">
    <location>
        <begin position="13"/>
        <end position="168"/>
    </location>
</feature>
<dbReference type="InterPro" id="IPR000182">
    <property type="entry name" value="GNAT_dom"/>
</dbReference>
<dbReference type="RefSeq" id="WP_133739632.1">
    <property type="nucleotide sequence ID" value="NZ_SNYN01000001.1"/>
</dbReference>
<evidence type="ECO:0000259" key="1">
    <source>
        <dbReference type="PROSITE" id="PS51186"/>
    </source>
</evidence>
<reference evidence="2 3" key="1">
    <citation type="submission" date="2019-03" db="EMBL/GenBank/DDBJ databases">
        <title>Genomic Encyclopedia of Type Strains, Phase IV (KMG-IV): sequencing the most valuable type-strain genomes for metagenomic binning, comparative biology and taxonomic classification.</title>
        <authorList>
            <person name="Goeker M."/>
        </authorList>
    </citation>
    <scope>NUCLEOTIDE SEQUENCE [LARGE SCALE GENOMIC DNA]</scope>
    <source>
        <strain evidence="2 3">DSM 46770</strain>
    </source>
</reference>
<dbReference type="Pfam" id="PF00583">
    <property type="entry name" value="Acetyltransf_1"/>
    <property type="match status" value="1"/>
</dbReference>
<organism evidence="2 3">
    <name type="scientific">Actinorugispora endophytica</name>
    <dbReference type="NCBI Taxonomy" id="1605990"/>
    <lineage>
        <taxon>Bacteria</taxon>
        <taxon>Bacillati</taxon>
        <taxon>Actinomycetota</taxon>
        <taxon>Actinomycetes</taxon>
        <taxon>Streptosporangiales</taxon>
        <taxon>Nocardiopsidaceae</taxon>
        <taxon>Actinorugispora</taxon>
    </lineage>
</organism>
<dbReference type="OrthoDB" id="9814648at2"/>
<proteinExistence type="predicted"/>
<dbReference type="PANTHER" id="PTHR43415:SF3">
    <property type="entry name" value="GNAT-FAMILY ACETYLTRANSFERASE"/>
    <property type="match status" value="1"/>
</dbReference>
<keyword evidence="2" id="KW-0808">Transferase</keyword>
<dbReference type="SUPFAM" id="SSF55729">
    <property type="entry name" value="Acyl-CoA N-acyltransferases (Nat)"/>
    <property type="match status" value="1"/>
</dbReference>
<protein>
    <submittedName>
        <fullName evidence="2">Acetyltransferase (GNAT) family protein</fullName>
    </submittedName>
</protein>
<keyword evidence="3" id="KW-1185">Reference proteome</keyword>
<dbReference type="Gene3D" id="3.40.630.30">
    <property type="match status" value="1"/>
</dbReference>
<dbReference type="Proteomes" id="UP000295281">
    <property type="component" value="Unassembled WGS sequence"/>
</dbReference>
<dbReference type="InterPro" id="IPR016181">
    <property type="entry name" value="Acyl_CoA_acyltransferase"/>
</dbReference>
<comment type="caution">
    <text evidence="2">The sequence shown here is derived from an EMBL/GenBank/DDBJ whole genome shotgun (WGS) entry which is preliminary data.</text>
</comment>